<reference evidence="6" key="1">
    <citation type="submission" date="2022-07" db="EMBL/GenBank/DDBJ databases">
        <title>Phylogenomic reconstructions and comparative analyses of Kickxellomycotina fungi.</title>
        <authorList>
            <person name="Reynolds N.K."/>
            <person name="Stajich J.E."/>
            <person name="Barry K."/>
            <person name="Grigoriev I.V."/>
            <person name="Crous P."/>
            <person name="Smith M.E."/>
        </authorList>
    </citation>
    <scope>NUCLEOTIDE SEQUENCE</scope>
    <source>
        <strain evidence="6">RSA 861</strain>
    </source>
</reference>
<dbReference type="CDD" id="cd23159">
    <property type="entry name" value="Prefoldin_URI1"/>
    <property type="match status" value="1"/>
</dbReference>
<evidence type="ECO:0000256" key="4">
    <source>
        <dbReference type="SAM" id="MobiDB-lite"/>
    </source>
</evidence>
<feature type="region of interest" description="Disordered" evidence="4">
    <location>
        <begin position="220"/>
        <end position="252"/>
    </location>
</feature>
<dbReference type="OrthoDB" id="21413at2759"/>
<dbReference type="GO" id="GO:0005634">
    <property type="term" value="C:nucleus"/>
    <property type="evidence" value="ECO:0007669"/>
    <property type="project" value="UniProtKB-SubCell"/>
</dbReference>
<dbReference type="EMBL" id="JANBPT010000372">
    <property type="protein sequence ID" value="KAJ1922807.1"/>
    <property type="molecule type" value="Genomic_DNA"/>
</dbReference>
<dbReference type="PANTHER" id="PTHR15111">
    <property type="entry name" value="RNA POLYMERASE II SUBUNIT 5-MEDIATING PROTEIN NNX3"/>
    <property type="match status" value="1"/>
</dbReference>
<evidence type="ECO:0000256" key="3">
    <source>
        <dbReference type="ARBA" id="ARBA00038295"/>
    </source>
</evidence>
<dbReference type="GO" id="GO:0003682">
    <property type="term" value="F:chromatin binding"/>
    <property type="evidence" value="ECO:0007669"/>
    <property type="project" value="TreeGrafter"/>
</dbReference>
<comment type="caution">
    <text evidence="6">The sequence shown here is derived from an EMBL/GenBank/DDBJ whole genome shotgun (WGS) entry which is preliminary data.</text>
</comment>
<dbReference type="InterPro" id="IPR052255">
    <property type="entry name" value="RNA_pol_II_subunit5-mediator"/>
</dbReference>
<dbReference type="PANTHER" id="PTHR15111:SF0">
    <property type="entry name" value="UNCONVENTIONAL PREFOLDIN RPB5 INTERACTOR 1"/>
    <property type="match status" value="1"/>
</dbReference>
<dbReference type="InterPro" id="IPR004127">
    <property type="entry name" value="Prefoldin_subunit_alpha"/>
</dbReference>
<dbReference type="GO" id="GO:0003714">
    <property type="term" value="F:transcription corepressor activity"/>
    <property type="evidence" value="ECO:0007669"/>
    <property type="project" value="TreeGrafter"/>
</dbReference>
<dbReference type="GO" id="GO:0000122">
    <property type="term" value="P:negative regulation of transcription by RNA polymerase II"/>
    <property type="evidence" value="ECO:0007669"/>
    <property type="project" value="TreeGrafter"/>
</dbReference>
<gene>
    <name evidence="6" type="ORF">IWQ60_006285</name>
</gene>
<proteinExistence type="inferred from homology"/>
<evidence type="ECO:0000313" key="7">
    <source>
        <dbReference type="Proteomes" id="UP001150569"/>
    </source>
</evidence>
<comment type="similarity">
    <text evidence="3">Belongs to the RNA polymerase II subunit 5-mediating protein family.</text>
</comment>
<feature type="compositionally biased region" description="Basic residues" evidence="4">
    <location>
        <begin position="551"/>
        <end position="560"/>
    </location>
</feature>
<protein>
    <recommendedName>
        <fullName evidence="5">DUF3835 domain-containing protein</fullName>
    </recommendedName>
</protein>
<feature type="compositionally biased region" description="Polar residues" evidence="4">
    <location>
        <begin position="316"/>
        <end position="326"/>
    </location>
</feature>
<dbReference type="InterPro" id="IPR024325">
    <property type="entry name" value="DUF3835"/>
</dbReference>
<dbReference type="Pfam" id="PF12927">
    <property type="entry name" value="DUF3835"/>
    <property type="match status" value="1"/>
</dbReference>
<evidence type="ECO:0000259" key="5">
    <source>
        <dbReference type="Pfam" id="PF12927"/>
    </source>
</evidence>
<organism evidence="6 7">
    <name type="scientific">Tieghemiomyces parasiticus</name>
    <dbReference type="NCBI Taxonomy" id="78921"/>
    <lineage>
        <taxon>Eukaryota</taxon>
        <taxon>Fungi</taxon>
        <taxon>Fungi incertae sedis</taxon>
        <taxon>Zoopagomycota</taxon>
        <taxon>Kickxellomycotina</taxon>
        <taxon>Dimargaritomycetes</taxon>
        <taxon>Dimargaritales</taxon>
        <taxon>Dimargaritaceae</taxon>
        <taxon>Tieghemiomyces</taxon>
    </lineage>
</organism>
<dbReference type="SUPFAM" id="SSF46579">
    <property type="entry name" value="Prefoldin"/>
    <property type="match status" value="1"/>
</dbReference>
<dbReference type="Pfam" id="PF02996">
    <property type="entry name" value="Prefoldin"/>
    <property type="match status" value="1"/>
</dbReference>
<accession>A0A9W8AAR6</accession>
<comment type="subcellular location">
    <subcellularLocation>
        <location evidence="1">Nucleus</location>
    </subcellularLocation>
</comment>
<evidence type="ECO:0000313" key="6">
    <source>
        <dbReference type="EMBL" id="KAJ1922807.1"/>
    </source>
</evidence>
<name>A0A9W8AAR6_9FUNG</name>
<evidence type="ECO:0000256" key="2">
    <source>
        <dbReference type="ARBA" id="ARBA00023242"/>
    </source>
</evidence>
<keyword evidence="2" id="KW-0539">Nucleus</keyword>
<feature type="domain" description="DUF3835" evidence="5">
    <location>
        <begin position="472"/>
        <end position="563"/>
    </location>
</feature>
<keyword evidence="7" id="KW-1185">Reference proteome</keyword>
<evidence type="ECO:0000256" key="1">
    <source>
        <dbReference type="ARBA" id="ARBA00004123"/>
    </source>
</evidence>
<feature type="region of interest" description="Disordered" evidence="4">
    <location>
        <begin position="279"/>
        <end position="409"/>
    </location>
</feature>
<feature type="compositionally biased region" description="Low complexity" evidence="4">
    <location>
        <begin position="362"/>
        <end position="377"/>
    </location>
</feature>
<dbReference type="AlphaFoldDB" id="A0A9W8AAR6"/>
<dbReference type="GO" id="GO:0019212">
    <property type="term" value="F:phosphatase inhibitor activity"/>
    <property type="evidence" value="ECO:0007669"/>
    <property type="project" value="TreeGrafter"/>
</dbReference>
<feature type="region of interest" description="Disordered" evidence="4">
    <location>
        <begin position="521"/>
        <end position="567"/>
    </location>
</feature>
<dbReference type="Proteomes" id="UP001150569">
    <property type="component" value="Unassembled WGS sequence"/>
</dbReference>
<feature type="region of interest" description="Disordered" evidence="4">
    <location>
        <begin position="442"/>
        <end position="496"/>
    </location>
</feature>
<dbReference type="Gene3D" id="1.10.287.370">
    <property type="match status" value="1"/>
</dbReference>
<sequence>MDTPQPVHLDRFASAIQERIAAQRGNIRQYEQFLEDYEALSQELKDLPQRRSYDVQVPLGPLAFMPGQIVHTNEVTVLLGDNWFVEQSALDARGIAQRRIEYIAKKLSDLRAELELMTGRLGVASALDVLKTDRVNEDGEPIVDIVEHVAEGEVDPVTGAPVGVSAASNIGSAASRTTATSELVAPVPVRDRVQERSFERREAEERDLLERLRILEAEEAAEAEAADGQSDADHSAIAPLQTPTPPEYLDGAGSELQSLDQAIADLNLTERLIAPTVLTHTQDPSPSNSPGPSPNQLRPLRSSLKSPMTPPPLTKKNVSFDVSRNQIIVDDRQPSPPPELTFRHRPNARIVMLPPGGRDGAGSSETSSTVGPPSSSSRTVAANGVNQSVPAPPEHRGGGASSPAPTTAPKVIETTADLMERIRSGRGIISAPLKQLVPATIDDTPTSASPAATPKLPASAKSRTRTVGGVREKVVEKQPISMSDPETGADGSEDEELEQEFLMREVSHMYNQRRQAIAAQRGHFVTDKSKQAVAAAAAADESPANQDPKEKPKRVSRFKAARMAGGT</sequence>
<feature type="compositionally biased region" description="Polar residues" evidence="4">
    <location>
        <begin position="378"/>
        <end position="389"/>
    </location>
</feature>
<dbReference type="InterPro" id="IPR009053">
    <property type="entry name" value="Prefoldin"/>
</dbReference>